<comment type="caution">
    <text evidence="1">The sequence shown here is derived from an EMBL/GenBank/DDBJ whole genome shotgun (WGS) entry which is preliminary data.</text>
</comment>
<gene>
    <name evidence="1" type="ORF">F3S47_05180</name>
</gene>
<dbReference type="PANTHER" id="PTHR47623:SF1">
    <property type="entry name" value="OS09G0287300 PROTEIN"/>
    <property type="match status" value="1"/>
</dbReference>
<accession>A0A5J5GR06</accession>
<reference evidence="1 2" key="1">
    <citation type="submission" date="2019-09" db="EMBL/GenBank/DDBJ databases">
        <authorList>
            <person name="Park J.-S."/>
            <person name="Choi H.-J."/>
        </authorList>
    </citation>
    <scope>NUCLEOTIDE SEQUENCE [LARGE SCALE GENOMIC DNA]</scope>
    <source>
        <strain evidence="1 2">176SS1-4</strain>
    </source>
</reference>
<dbReference type="InterPro" id="IPR029033">
    <property type="entry name" value="His_PPase_superfam"/>
</dbReference>
<dbReference type="Gene3D" id="3.40.50.1240">
    <property type="entry name" value="Phosphoglycerate mutase-like"/>
    <property type="match status" value="1"/>
</dbReference>
<dbReference type="AlphaFoldDB" id="A0A5J5GR06"/>
<dbReference type="CDD" id="cd07067">
    <property type="entry name" value="HP_PGM_like"/>
    <property type="match status" value="1"/>
</dbReference>
<dbReference type="RefSeq" id="WP_150444115.1">
    <property type="nucleotide sequence ID" value="NZ_VYQE01000001.1"/>
</dbReference>
<dbReference type="Proteomes" id="UP000326554">
    <property type="component" value="Unassembled WGS sequence"/>
</dbReference>
<protein>
    <submittedName>
        <fullName evidence="1">Histidine phosphatase family protein</fullName>
    </submittedName>
</protein>
<evidence type="ECO:0000313" key="2">
    <source>
        <dbReference type="Proteomes" id="UP000326554"/>
    </source>
</evidence>
<name>A0A5J5GR06_9RHOB</name>
<dbReference type="SUPFAM" id="SSF53254">
    <property type="entry name" value="Phosphoglycerate mutase-like"/>
    <property type="match status" value="1"/>
</dbReference>
<sequence length="166" mass="18255">MPRLVLIRHAKSSWDDPRAEDHARVLNDRGREAAPRIGRWLAERGFVPDEVLCSDAVRTRETWQLIAGEFEVAPEPKLLGGLYLAGRQKMLEVLRQATGETVAMLGHNPGIGDFAGWMAAEAPAHPKFGSYPSAATAVLEFEEDWAEVRPGTGRVLDFVVPKDLAG</sequence>
<dbReference type="EMBL" id="VYQE01000001">
    <property type="protein sequence ID" value="KAA9010630.1"/>
    <property type="molecule type" value="Genomic_DNA"/>
</dbReference>
<proteinExistence type="predicted"/>
<dbReference type="Pfam" id="PF00300">
    <property type="entry name" value="His_Phos_1"/>
    <property type="match status" value="1"/>
</dbReference>
<organism evidence="1 2">
    <name type="scientific">Histidinibacterium aquaticum</name>
    <dbReference type="NCBI Taxonomy" id="2613962"/>
    <lineage>
        <taxon>Bacteria</taxon>
        <taxon>Pseudomonadati</taxon>
        <taxon>Pseudomonadota</taxon>
        <taxon>Alphaproteobacteria</taxon>
        <taxon>Rhodobacterales</taxon>
        <taxon>Paracoccaceae</taxon>
        <taxon>Histidinibacterium</taxon>
    </lineage>
</organism>
<dbReference type="InterPro" id="IPR013078">
    <property type="entry name" value="His_Pase_superF_clade-1"/>
</dbReference>
<keyword evidence="2" id="KW-1185">Reference proteome</keyword>
<evidence type="ECO:0000313" key="1">
    <source>
        <dbReference type="EMBL" id="KAA9010630.1"/>
    </source>
</evidence>
<dbReference type="PANTHER" id="PTHR47623">
    <property type="entry name" value="OS09G0287300 PROTEIN"/>
    <property type="match status" value="1"/>
</dbReference>